<dbReference type="InterPro" id="IPR023298">
    <property type="entry name" value="ATPase_P-typ_TM_dom_sf"/>
</dbReference>
<evidence type="ECO:0000256" key="1">
    <source>
        <dbReference type="ARBA" id="ARBA00004141"/>
    </source>
</evidence>
<keyword evidence="7" id="KW-0460">Magnesium</keyword>
<dbReference type="InterPro" id="IPR023299">
    <property type="entry name" value="ATPase_P-typ_cyto_dom_N"/>
</dbReference>
<gene>
    <name evidence="13" type="ORF">CL176_01270</name>
</gene>
<evidence type="ECO:0000256" key="9">
    <source>
        <dbReference type="ARBA" id="ARBA00022989"/>
    </source>
</evidence>
<accession>A0A347WI47</accession>
<keyword evidence="9 11" id="KW-1133">Transmembrane helix</keyword>
<dbReference type="InterPro" id="IPR059000">
    <property type="entry name" value="ATPase_P-type_domA"/>
</dbReference>
<keyword evidence="8" id="KW-1278">Translocase</keyword>
<dbReference type="InterPro" id="IPR018303">
    <property type="entry name" value="ATPase_P-typ_P_site"/>
</dbReference>
<dbReference type="InterPro" id="IPR023214">
    <property type="entry name" value="HAD_sf"/>
</dbReference>
<dbReference type="PROSITE" id="PS01229">
    <property type="entry name" value="COF_2"/>
    <property type="match status" value="1"/>
</dbReference>
<keyword evidence="5 11" id="KW-0547">Nucleotide-binding</keyword>
<keyword evidence="14" id="KW-1185">Reference proteome</keyword>
<comment type="similarity">
    <text evidence="2 11">Belongs to the cation transport ATPase (P-type) (TC 3.A.3) family. Type IB subfamily.</text>
</comment>
<dbReference type="InterPro" id="IPR027256">
    <property type="entry name" value="P-typ_ATPase_IB"/>
</dbReference>
<dbReference type="GO" id="GO:0046872">
    <property type="term" value="F:metal ion binding"/>
    <property type="evidence" value="ECO:0007669"/>
    <property type="project" value="UniProtKB-KW"/>
</dbReference>
<dbReference type="EMBL" id="CP023434">
    <property type="protein sequence ID" value="AXY24754.1"/>
    <property type="molecule type" value="Genomic_DNA"/>
</dbReference>
<dbReference type="RefSeq" id="WP_118989678.1">
    <property type="nucleotide sequence ID" value="NZ_CP023434.1"/>
</dbReference>
<dbReference type="GO" id="GO:0019829">
    <property type="term" value="F:ATPase-coupled monoatomic cation transmembrane transporter activity"/>
    <property type="evidence" value="ECO:0007669"/>
    <property type="project" value="InterPro"/>
</dbReference>
<reference evidence="13 14" key="1">
    <citation type="submission" date="2017-09" db="EMBL/GenBank/DDBJ databases">
        <title>Complete genome sequence of Oxytococcus suis strain ZY16052.</title>
        <authorList>
            <person name="Li F."/>
        </authorList>
    </citation>
    <scope>NUCLEOTIDE SEQUENCE [LARGE SCALE GENOMIC DNA]</scope>
    <source>
        <strain evidence="13 14">ZY16052</strain>
    </source>
</reference>
<name>A0A347WI47_9LACT</name>
<keyword evidence="10 11" id="KW-0472">Membrane</keyword>
<dbReference type="Pfam" id="PF00702">
    <property type="entry name" value="Hydrolase"/>
    <property type="match status" value="1"/>
</dbReference>
<dbReference type="InterPro" id="IPR008250">
    <property type="entry name" value="ATPase_P-typ_transduc_dom_A_sf"/>
</dbReference>
<evidence type="ECO:0000256" key="4">
    <source>
        <dbReference type="ARBA" id="ARBA00022723"/>
    </source>
</evidence>
<feature type="transmembrane region" description="Helical" evidence="11">
    <location>
        <begin position="12"/>
        <end position="28"/>
    </location>
</feature>
<keyword evidence="4 11" id="KW-0479">Metal-binding</keyword>
<dbReference type="AlphaFoldDB" id="A0A347WI47"/>
<proteinExistence type="inferred from homology"/>
<evidence type="ECO:0000256" key="5">
    <source>
        <dbReference type="ARBA" id="ARBA00022741"/>
    </source>
</evidence>
<feature type="transmembrane region" description="Helical" evidence="11">
    <location>
        <begin position="266"/>
        <end position="289"/>
    </location>
</feature>
<evidence type="ECO:0000256" key="8">
    <source>
        <dbReference type="ARBA" id="ARBA00022967"/>
    </source>
</evidence>
<feature type="transmembrane region" description="Helical" evidence="11">
    <location>
        <begin position="35"/>
        <end position="54"/>
    </location>
</feature>
<dbReference type="KEGG" id="abae:CL176_01270"/>
<dbReference type="PROSITE" id="PS00154">
    <property type="entry name" value="ATPASE_E1_E2"/>
    <property type="match status" value="1"/>
</dbReference>
<dbReference type="PRINTS" id="PR00119">
    <property type="entry name" value="CATATPASE"/>
</dbReference>
<keyword evidence="11" id="KW-1003">Cell membrane</keyword>
<organism evidence="13 14">
    <name type="scientific">Suicoccus acidiformans</name>
    <dbReference type="NCBI Taxonomy" id="2036206"/>
    <lineage>
        <taxon>Bacteria</taxon>
        <taxon>Bacillati</taxon>
        <taxon>Bacillota</taxon>
        <taxon>Bacilli</taxon>
        <taxon>Lactobacillales</taxon>
        <taxon>Aerococcaceae</taxon>
        <taxon>Suicoccus</taxon>
    </lineage>
</organism>
<evidence type="ECO:0000256" key="6">
    <source>
        <dbReference type="ARBA" id="ARBA00022840"/>
    </source>
</evidence>
<evidence type="ECO:0000256" key="11">
    <source>
        <dbReference type="RuleBase" id="RU362081"/>
    </source>
</evidence>
<keyword evidence="6 11" id="KW-0067">ATP-binding</keyword>
<dbReference type="Proteomes" id="UP000263232">
    <property type="component" value="Chromosome"/>
</dbReference>
<feature type="transmembrane region" description="Helical" evidence="11">
    <location>
        <begin position="561"/>
        <end position="580"/>
    </location>
</feature>
<dbReference type="OrthoDB" id="9813266at2"/>
<dbReference type="SUPFAM" id="SSF81653">
    <property type="entry name" value="Calcium ATPase, transduction domain A"/>
    <property type="match status" value="1"/>
</dbReference>
<feature type="domain" description="P-type ATPase A" evidence="12">
    <location>
        <begin position="117"/>
        <end position="215"/>
    </location>
</feature>
<sequence length="625" mass="67706">MMNFLFKNREGRFLLIGAIFLILGFVISDPMGSRVSFYISIFFLGFYATKHAVLETIKDRSPNVDLLMVLAALGACVINYESEGALLLLIFAGAEVLEDFAMNRSTNAIEELMGQVPQTAQRLLPSGDVEEVPTDALQVGDIVVVSKGAQVPIDGKSDRLTTINEAALTGESVPVEKTSGEEVFAGTINEGNVFHLTVTKPSSETIFSNIIRMVEEAQGRPSKISRFIDRLESRYVVGVLIAVPLFIVALMLIMNMSFQDAFYRGMVLLTVASPCALVASATPATLSAISNGAKNGILFKGGAAMEALSTMDTLFSDKTGTLTFGEFQVIDHEINEADLKEVVYMEQSSTHPIAEAITMSFADLPLDTVDTSESIEEVAGVGIQKGDILVGKPSSFDSYEDPNNYRAQTKQSHTVIFAGRNNQIIGYFVLADQVRLEAKEAVAAFQEEGVDVQLITGDNEQVARAVAKEVNIVHYQASCLPEDKIRLVQEEQEHDKVVGMIGDGINDAPALANADIGIAMGSGSSVAMESADVVVVQNDLAKLYYSFELSEKLNKIIKQNVAFSIAVIVILVILNLFGWLDLPMGVVFHEGSTILVILNGLRLLGAKDETKPSEPNRVENQEQVA</sequence>
<evidence type="ECO:0000256" key="10">
    <source>
        <dbReference type="ARBA" id="ARBA00023136"/>
    </source>
</evidence>
<dbReference type="Gene3D" id="2.70.150.10">
    <property type="entry name" value="Calcium-transporting ATPase, cytoplasmic transduction domain A"/>
    <property type="match status" value="1"/>
</dbReference>
<dbReference type="GO" id="GO:0005524">
    <property type="term" value="F:ATP binding"/>
    <property type="evidence" value="ECO:0007669"/>
    <property type="project" value="UniProtKB-UniRule"/>
</dbReference>
<dbReference type="GO" id="GO:0005886">
    <property type="term" value="C:plasma membrane"/>
    <property type="evidence" value="ECO:0007669"/>
    <property type="project" value="UniProtKB-SubCell"/>
</dbReference>
<dbReference type="PANTHER" id="PTHR43079">
    <property type="entry name" value="PROBABLE CADMIUM/ZINC-TRANSPORTING ATPASE HMA1"/>
    <property type="match status" value="1"/>
</dbReference>
<dbReference type="Gene3D" id="3.40.50.1000">
    <property type="entry name" value="HAD superfamily/HAD-like"/>
    <property type="match status" value="1"/>
</dbReference>
<protein>
    <submittedName>
        <fullName evidence="13">Heavy metal translocating P-type ATPase</fullName>
    </submittedName>
</protein>
<evidence type="ECO:0000313" key="14">
    <source>
        <dbReference type="Proteomes" id="UP000263232"/>
    </source>
</evidence>
<dbReference type="GO" id="GO:0016887">
    <property type="term" value="F:ATP hydrolysis activity"/>
    <property type="evidence" value="ECO:0007669"/>
    <property type="project" value="InterPro"/>
</dbReference>
<dbReference type="PANTHER" id="PTHR43079:SF1">
    <property type="entry name" value="CADMIUM_ZINC-TRANSPORTING ATPASE HMA1, CHLOROPLASTIC-RELATED"/>
    <property type="match status" value="1"/>
</dbReference>
<dbReference type="InterPro" id="IPR001757">
    <property type="entry name" value="P_typ_ATPase"/>
</dbReference>
<dbReference type="NCBIfam" id="TIGR01494">
    <property type="entry name" value="ATPase_P-type"/>
    <property type="match status" value="1"/>
</dbReference>
<evidence type="ECO:0000313" key="13">
    <source>
        <dbReference type="EMBL" id="AXY24754.1"/>
    </source>
</evidence>
<dbReference type="Pfam" id="PF00122">
    <property type="entry name" value="E1-E2_ATPase"/>
    <property type="match status" value="1"/>
</dbReference>
<comment type="subcellular location">
    <subcellularLocation>
        <location evidence="11">Cell membrane</location>
    </subcellularLocation>
    <subcellularLocation>
        <location evidence="1">Membrane</location>
        <topology evidence="1">Multi-pass membrane protein</topology>
    </subcellularLocation>
</comment>
<dbReference type="SUPFAM" id="SSF56784">
    <property type="entry name" value="HAD-like"/>
    <property type="match status" value="1"/>
</dbReference>
<evidence type="ECO:0000256" key="7">
    <source>
        <dbReference type="ARBA" id="ARBA00022842"/>
    </source>
</evidence>
<dbReference type="NCBIfam" id="TIGR01525">
    <property type="entry name" value="ATPase-IB_hvy"/>
    <property type="match status" value="1"/>
</dbReference>
<dbReference type="InterPro" id="IPR051949">
    <property type="entry name" value="Cation_Transport_ATPase"/>
</dbReference>
<dbReference type="SUPFAM" id="SSF81665">
    <property type="entry name" value="Calcium ATPase, transmembrane domain M"/>
    <property type="match status" value="1"/>
</dbReference>
<evidence type="ECO:0000256" key="2">
    <source>
        <dbReference type="ARBA" id="ARBA00006024"/>
    </source>
</evidence>
<feature type="transmembrane region" description="Helical" evidence="11">
    <location>
        <begin position="235"/>
        <end position="254"/>
    </location>
</feature>
<dbReference type="InterPro" id="IPR036412">
    <property type="entry name" value="HAD-like_sf"/>
</dbReference>
<evidence type="ECO:0000256" key="3">
    <source>
        <dbReference type="ARBA" id="ARBA00022692"/>
    </source>
</evidence>
<dbReference type="Gene3D" id="3.40.1110.10">
    <property type="entry name" value="Calcium-transporting ATPase, cytoplasmic domain N"/>
    <property type="match status" value="1"/>
</dbReference>
<keyword evidence="3 11" id="KW-0812">Transmembrane</keyword>
<evidence type="ECO:0000259" key="12">
    <source>
        <dbReference type="Pfam" id="PF00122"/>
    </source>
</evidence>